<dbReference type="OrthoDB" id="5817428at2759"/>
<dbReference type="GO" id="GO:0048259">
    <property type="term" value="P:regulation of receptor-mediated endocytosis"/>
    <property type="evidence" value="ECO:0007669"/>
    <property type="project" value="TreeGrafter"/>
</dbReference>
<dbReference type="GO" id="GO:0008201">
    <property type="term" value="F:heparin binding"/>
    <property type="evidence" value="ECO:0007669"/>
    <property type="project" value="InterPro"/>
</dbReference>
<dbReference type="Pfam" id="PF06401">
    <property type="entry name" value="Alpha-2-MRAP_C"/>
    <property type="match status" value="1"/>
</dbReference>
<protein>
    <submittedName>
        <fullName evidence="5">Alpha-2-macroglobulin receptor-associated protein</fullName>
    </submittedName>
</protein>
<keyword evidence="2" id="KW-0732">Signal</keyword>
<feature type="domain" description="Alpha-2-macroglobulin receptor-associated protein" evidence="3">
    <location>
        <begin position="12"/>
        <end position="133"/>
    </location>
</feature>
<evidence type="ECO:0000259" key="4">
    <source>
        <dbReference type="Pfam" id="PF06401"/>
    </source>
</evidence>
<dbReference type="PANTHER" id="PTHR16560:SF2">
    <property type="entry name" value="ALPHA-2-MACROGLOBULIN RECEPTOR-ASSOCIATED PROTEIN"/>
    <property type="match status" value="1"/>
</dbReference>
<feature type="signal peptide" evidence="2">
    <location>
        <begin position="1"/>
        <end position="23"/>
    </location>
</feature>
<reference evidence="5 6" key="1">
    <citation type="submission" date="2015-07" db="EMBL/GenBank/DDBJ databases">
        <title>The genome of Habropoda laboriosa.</title>
        <authorList>
            <person name="Pan H."/>
            <person name="Kapheim K."/>
        </authorList>
    </citation>
    <scope>NUCLEOTIDE SEQUENCE [LARGE SCALE GENOMIC DNA]</scope>
    <source>
        <strain evidence="5">0110345459</strain>
    </source>
</reference>
<evidence type="ECO:0000313" key="5">
    <source>
        <dbReference type="EMBL" id="KOC69969.1"/>
    </source>
</evidence>
<keyword evidence="6" id="KW-1185">Reference proteome</keyword>
<evidence type="ECO:0000313" key="6">
    <source>
        <dbReference type="Proteomes" id="UP000053825"/>
    </source>
</evidence>
<evidence type="ECO:0000259" key="3">
    <source>
        <dbReference type="Pfam" id="PF06400"/>
    </source>
</evidence>
<dbReference type="AlphaFoldDB" id="A0A0L7RGL5"/>
<dbReference type="SUPFAM" id="SSF47045">
    <property type="entry name" value="RAP domain-like"/>
    <property type="match status" value="3"/>
</dbReference>
<dbReference type="InterPro" id="IPR036744">
    <property type="entry name" value="RAP_sf"/>
</dbReference>
<dbReference type="Proteomes" id="UP000053825">
    <property type="component" value="Unassembled WGS sequence"/>
</dbReference>
<keyword evidence="5" id="KW-0675">Receptor</keyword>
<name>A0A0L7RGL5_9HYME</name>
<dbReference type="STRING" id="597456.A0A0L7RGL5"/>
<feature type="domain" description="Alpha-2-macroglobulin RAP C-terminal" evidence="4">
    <location>
        <begin position="152"/>
        <end position="365"/>
    </location>
</feature>
<dbReference type="InterPro" id="IPR038003">
    <property type="entry name" value="A2-macroglobuin_RAP"/>
</dbReference>
<dbReference type="GO" id="GO:0005783">
    <property type="term" value="C:endoplasmic reticulum"/>
    <property type="evidence" value="ECO:0007669"/>
    <property type="project" value="InterPro"/>
</dbReference>
<evidence type="ECO:0000256" key="1">
    <source>
        <dbReference type="SAM" id="Coils"/>
    </source>
</evidence>
<dbReference type="PANTHER" id="PTHR16560">
    <property type="entry name" value="ALPHA-2-MACROGLOBULIN RECEPTOR-ASSOCIATED PROTEIN"/>
    <property type="match status" value="1"/>
</dbReference>
<dbReference type="GO" id="GO:0050750">
    <property type="term" value="F:low-density lipoprotein particle receptor binding"/>
    <property type="evidence" value="ECO:0007669"/>
    <property type="project" value="InterPro"/>
</dbReference>
<dbReference type="Gene3D" id="1.20.81.10">
    <property type="entry name" value="RAP domain"/>
    <property type="match status" value="3"/>
</dbReference>
<feature type="coiled-coil region" evidence="1">
    <location>
        <begin position="168"/>
        <end position="195"/>
    </location>
</feature>
<proteinExistence type="predicted"/>
<dbReference type="InterPro" id="IPR010483">
    <property type="entry name" value="Alpha_2_MRAP_C"/>
</dbReference>
<dbReference type="GO" id="GO:0048019">
    <property type="term" value="F:receptor antagonist activity"/>
    <property type="evidence" value="ECO:0007669"/>
    <property type="project" value="InterPro"/>
</dbReference>
<sequence>MISLSSTCLSISLYVLLLHTSVAFNKYSSEANKAKYEDPLGFPTSLRELDKPYRMASLNVLWVKAQNRLTDAKLQSIFSDLKIHDKEEIAYKHLKAEGKDPNGEEEARLRKKLIGIMSTYGLLGHFNDTENPELLKKHKALNDGSNYVASDVFKDQRLNKLWAKAEMAGFTREELQALKEEFQHHQNKVNEYMSILKDVEAGDTEKHENSLYQKPDSWNEVEHKEEISNNIPEKKMDYLEKATLLREKHLGLRNGYDRLDRLIGKGPNHKEFVEPKVQNLWRTVLETPFSSEERAALKEELLHYEGRLLKLRHLHTEAALEAARQGKPYELDNSSMEQRIKKHARTVQKLHANLEDKIMQKHSEL</sequence>
<dbReference type="Pfam" id="PF06400">
    <property type="entry name" value="Alpha-2-MRAP_N"/>
    <property type="match status" value="1"/>
</dbReference>
<keyword evidence="1" id="KW-0175">Coiled coil</keyword>
<accession>A0A0L7RGL5</accession>
<organism evidence="5 6">
    <name type="scientific">Habropoda laboriosa</name>
    <dbReference type="NCBI Taxonomy" id="597456"/>
    <lineage>
        <taxon>Eukaryota</taxon>
        <taxon>Metazoa</taxon>
        <taxon>Ecdysozoa</taxon>
        <taxon>Arthropoda</taxon>
        <taxon>Hexapoda</taxon>
        <taxon>Insecta</taxon>
        <taxon>Pterygota</taxon>
        <taxon>Neoptera</taxon>
        <taxon>Endopterygota</taxon>
        <taxon>Hymenoptera</taxon>
        <taxon>Apocrita</taxon>
        <taxon>Aculeata</taxon>
        <taxon>Apoidea</taxon>
        <taxon>Anthophila</taxon>
        <taxon>Apidae</taxon>
        <taxon>Habropoda</taxon>
    </lineage>
</organism>
<dbReference type="InterPro" id="IPR009066">
    <property type="entry name" value="MG_RAP_rcpt_1"/>
</dbReference>
<evidence type="ECO:0000256" key="2">
    <source>
        <dbReference type="SAM" id="SignalP"/>
    </source>
</evidence>
<feature type="chain" id="PRO_5005575407" evidence="2">
    <location>
        <begin position="24"/>
        <end position="365"/>
    </location>
</feature>
<gene>
    <name evidence="5" type="ORF">WH47_08230</name>
</gene>
<dbReference type="EMBL" id="KQ414596">
    <property type="protein sequence ID" value="KOC69969.1"/>
    <property type="molecule type" value="Genomic_DNA"/>
</dbReference>